<sequence>MVFTSLTLMCPCTEKRVNDEELKELQAHQGAMEKELDPLNQEIFHLEGSCNTKE</sequence>
<keyword evidence="4" id="KW-1185">Reference proteome</keyword>
<protein>
    <submittedName>
        <fullName evidence="3">Uncharacterized protein</fullName>
    </submittedName>
</protein>
<dbReference type="InterPro" id="IPR026676">
    <property type="entry name" value="SYCE1"/>
</dbReference>
<dbReference type="Pfam" id="PF15233">
    <property type="entry name" value="SYCE1"/>
    <property type="match status" value="1"/>
</dbReference>
<evidence type="ECO:0000256" key="1">
    <source>
        <dbReference type="ARBA" id="ARBA00010094"/>
    </source>
</evidence>
<dbReference type="GO" id="GO:0007130">
    <property type="term" value="P:synaptonemal complex assembly"/>
    <property type="evidence" value="ECO:0007669"/>
    <property type="project" value="InterPro"/>
</dbReference>
<organism evidence="3 4">
    <name type="scientific">Scyliorhinus torazame</name>
    <name type="common">Cloudy catshark</name>
    <name type="synonym">Catulus torazame</name>
    <dbReference type="NCBI Taxonomy" id="75743"/>
    <lineage>
        <taxon>Eukaryota</taxon>
        <taxon>Metazoa</taxon>
        <taxon>Chordata</taxon>
        <taxon>Craniata</taxon>
        <taxon>Vertebrata</taxon>
        <taxon>Chondrichthyes</taxon>
        <taxon>Elasmobranchii</taxon>
        <taxon>Galeomorphii</taxon>
        <taxon>Galeoidea</taxon>
        <taxon>Carcharhiniformes</taxon>
        <taxon>Scyliorhinidae</taxon>
        <taxon>Scyliorhinus</taxon>
    </lineage>
</organism>
<evidence type="ECO:0000313" key="4">
    <source>
        <dbReference type="Proteomes" id="UP000288216"/>
    </source>
</evidence>
<dbReference type="Proteomes" id="UP000288216">
    <property type="component" value="Unassembled WGS sequence"/>
</dbReference>
<dbReference type="AlphaFoldDB" id="A0A401QDU2"/>
<evidence type="ECO:0000256" key="2">
    <source>
        <dbReference type="ARBA" id="ARBA00023054"/>
    </source>
</evidence>
<gene>
    <name evidence="3" type="ORF">scyTo_0024074</name>
</gene>
<dbReference type="STRING" id="75743.A0A401QDU2"/>
<name>A0A401QDU2_SCYTO</name>
<dbReference type="OrthoDB" id="8931744at2759"/>
<comment type="caution">
    <text evidence="3">The sequence shown here is derived from an EMBL/GenBank/DDBJ whole genome shotgun (WGS) entry which is preliminary data.</text>
</comment>
<evidence type="ECO:0000313" key="3">
    <source>
        <dbReference type="EMBL" id="GCB83550.1"/>
    </source>
</evidence>
<accession>A0A401QDU2</accession>
<feature type="non-terminal residue" evidence="3">
    <location>
        <position position="54"/>
    </location>
</feature>
<dbReference type="GO" id="GO:0000795">
    <property type="term" value="C:synaptonemal complex"/>
    <property type="evidence" value="ECO:0007669"/>
    <property type="project" value="InterPro"/>
</dbReference>
<dbReference type="EMBL" id="BFAA01038788">
    <property type="protein sequence ID" value="GCB83550.1"/>
    <property type="molecule type" value="Genomic_DNA"/>
</dbReference>
<comment type="similarity">
    <text evidence="1">Belongs to the SYCE family.</text>
</comment>
<reference evidence="3 4" key="1">
    <citation type="journal article" date="2018" name="Nat. Ecol. Evol.">
        <title>Shark genomes provide insights into elasmobranch evolution and the origin of vertebrates.</title>
        <authorList>
            <person name="Hara Y"/>
            <person name="Yamaguchi K"/>
            <person name="Onimaru K"/>
            <person name="Kadota M"/>
            <person name="Koyanagi M"/>
            <person name="Keeley SD"/>
            <person name="Tatsumi K"/>
            <person name="Tanaka K"/>
            <person name="Motone F"/>
            <person name="Kageyama Y"/>
            <person name="Nozu R"/>
            <person name="Adachi N"/>
            <person name="Nishimura O"/>
            <person name="Nakagawa R"/>
            <person name="Tanegashima C"/>
            <person name="Kiyatake I"/>
            <person name="Matsumoto R"/>
            <person name="Murakumo K"/>
            <person name="Nishida K"/>
            <person name="Terakita A"/>
            <person name="Kuratani S"/>
            <person name="Sato K"/>
            <person name="Hyodo S Kuraku.S."/>
        </authorList>
    </citation>
    <scope>NUCLEOTIDE SEQUENCE [LARGE SCALE GENOMIC DNA]</scope>
</reference>
<keyword evidence="2" id="KW-0175">Coiled coil</keyword>
<proteinExistence type="inferred from homology"/>